<dbReference type="GO" id="GO:0005829">
    <property type="term" value="C:cytosol"/>
    <property type="evidence" value="ECO:0007669"/>
    <property type="project" value="TreeGrafter"/>
</dbReference>
<comment type="similarity">
    <text evidence="1">In the N-terminal section; belongs to the CRISPR-associated nuclease Cas3-HD family.</text>
</comment>
<dbReference type="SMART" id="SM00490">
    <property type="entry name" value="HELICc"/>
    <property type="match status" value="1"/>
</dbReference>
<dbReference type="AlphaFoldDB" id="A0A075LT89"/>
<dbReference type="GO" id="GO:0003724">
    <property type="term" value="F:RNA helicase activity"/>
    <property type="evidence" value="ECO:0007669"/>
    <property type="project" value="TreeGrafter"/>
</dbReference>
<dbReference type="NCBIfam" id="TIGR01596">
    <property type="entry name" value="cas3_HD"/>
    <property type="match status" value="1"/>
</dbReference>
<dbReference type="Gene3D" id="1.10.3210.30">
    <property type="match status" value="1"/>
</dbReference>
<dbReference type="InterPro" id="IPR054712">
    <property type="entry name" value="Cas3-like_dom"/>
</dbReference>
<dbReference type="InterPro" id="IPR001650">
    <property type="entry name" value="Helicase_C-like"/>
</dbReference>
<dbReference type="KEGG" id="ppac:PAP_07955"/>
<dbReference type="EMBL" id="CP006019">
    <property type="protein sequence ID" value="AIF69980.1"/>
    <property type="molecule type" value="Genomic_DNA"/>
</dbReference>
<dbReference type="PANTHER" id="PTHR47959:SF16">
    <property type="entry name" value="CRISPR-ASSOCIATED NUCLEASE_HELICASE CAS3-RELATED"/>
    <property type="match status" value="1"/>
</dbReference>
<dbReference type="NCBIfam" id="TIGR01587">
    <property type="entry name" value="cas3_core"/>
    <property type="match status" value="1"/>
</dbReference>
<keyword evidence="5" id="KW-0547">Nucleotide-binding</keyword>
<evidence type="ECO:0000313" key="14">
    <source>
        <dbReference type="Proteomes" id="UP000027981"/>
    </source>
</evidence>
<evidence type="ECO:0000313" key="13">
    <source>
        <dbReference type="EMBL" id="AIF69980.1"/>
    </source>
</evidence>
<organism evidence="13 14">
    <name type="scientific">Palaeococcus pacificus DY20341</name>
    <dbReference type="NCBI Taxonomy" id="1343739"/>
    <lineage>
        <taxon>Archaea</taxon>
        <taxon>Methanobacteriati</taxon>
        <taxon>Methanobacteriota</taxon>
        <taxon>Thermococci</taxon>
        <taxon>Thermococcales</taxon>
        <taxon>Thermococcaceae</taxon>
        <taxon>Palaeococcus</taxon>
    </lineage>
</organism>
<evidence type="ECO:0000259" key="10">
    <source>
        <dbReference type="PROSITE" id="PS51192"/>
    </source>
</evidence>
<keyword evidence="6" id="KW-0378">Hydrolase</keyword>
<dbReference type="GO" id="GO:0005524">
    <property type="term" value="F:ATP binding"/>
    <property type="evidence" value="ECO:0007669"/>
    <property type="project" value="UniProtKB-KW"/>
</dbReference>
<dbReference type="InterPro" id="IPR038257">
    <property type="entry name" value="CRISPR-assoc_Cas3_HD_sf"/>
</dbReference>
<dbReference type="GO" id="GO:0051607">
    <property type="term" value="P:defense response to virus"/>
    <property type="evidence" value="ECO:0007669"/>
    <property type="project" value="UniProtKB-KW"/>
</dbReference>
<evidence type="ECO:0000256" key="3">
    <source>
        <dbReference type="ARBA" id="ARBA00022722"/>
    </source>
</evidence>
<dbReference type="InterPro" id="IPR011545">
    <property type="entry name" value="DEAD/DEAH_box_helicase_dom"/>
</dbReference>
<dbReference type="PROSITE" id="PS51643">
    <property type="entry name" value="HD_CAS3"/>
    <property type="match status" value="1"/>
</dbReference>
<comment type="similarity">
    <text evidence="2">In the central section; belongs to the CRISPR-associated helicase Cas3 family.</text>
</comment>
<keyword evidence="3" id="KW-0540">Nuclease</keyword>
<dbReference type="Pfam" id="PF00270">
    <property type="entry name" value="DEAD"/>
    <property type="match status" value="1"/>
</dbReference>
<evidence type="ECO:0000256" key="7">
    <source>
        <dbReference type="ARBA" id="ARBA00022806"/>
    </source>
</evidence>
<dbReference type="PANTHER" id="PTHR47959">
    <property type="entry name" value="ATP-DEPENDENT RNA HELICASE RHLE-RELATED"/>
    <property type="match status" value="1"/>
</dbReference>
<reference evidence="13 14" key="2">
    <citation type="journal article" date="2015" name="Genome Announc.">
        <title>Complete Genome Sequence of Hyperthermophilic Piezophilic Archaeon Palaeococcus pacificus DY20341T, Isolated from Deep-Sea Hydrothermal Sediments.</title>
        <authorList>
            <person name="Zeng X."/>
            <person name="Jebbar M."/>
            <person name="Shao Z."/>
        </authorList>
    </citation>
    <scope>NUCLEOTIDE SEQUENCE [LARGE SCALE GENOMIC DNA]</scope>
    <source>
        <strain evidence="13 14">DY20341</strain>
    </source>
</reference>
<sequence>MAKFNPNDFLECHTNDVLNVLKSMKSAFPWIPKLSRDDIWELLFYSILLHDIGKCAIGFQKAGAKGKIWGYRHEVLSAAFTQFLDYDAETKNLIALAILTHHRYLSELPVPTRVEEFVWDGYLEKVNELLKNADYIEEVFLPKVPYWEGYILGKRSGKFKLPSDWKNKLKGYDFDDLMNWYERNCKAHRDVLIFLKGLLNAADHLASAGEISLRSLPFIAETLELKIPREKWRPLQEKANNVRGNLLLRAPTGYGKTEAALLWADANAYRQKKGISNRIFYVLPYKASINAMHERLLSYFKSPELVGILHSSSNYYLYSSSLEYKRLSSLYQKIFTPFKVTTPFQIMKAFFGVGFFEMTLSELANSLLIFDEIHAYEPNVLGIILAMLEILNGYGSRTMIMSATLPSFIEELFAEVISPKELKVSNEEADRFTRHRVRIIEGNMEENLEELAEQFKANGLMPALIACNTVDRAMETYKRLKAKGYRVMLIHSRFTYGDREELERKLRSNLNGYDFVVATQVIEVSLDISFKTILTEPAPLDALIQRFGRVNRQGWKQGKIADVHILTRGSEKDEKVYKPYRIVRQSVKILEELNEDFLWESSIPELVSEAYSSVEKELVESVLDYKQTAFDLFDGLQPLKRSGSEQEFYKMFQGLEIIPSRFAGEVSKLIDAGKGIEVHRYLVPIPYWKLFAIQKELGNVFTYDKKHRMMIANLKYSHKLGLLNESEENEIF</sequence>
<keyword evidence="14" id="KW-1185">Reference proteome</keyword>
<dbReference type="Pfam" id="PF22590">
    <property type="entry name" value="Cas3-like_C_2"/>
    <property type="match status" value="1"/>
</dbReference>
<dbReference type="InterPro" id="IPR014001">
    <property type="entry name" value="Helicase_ATP-bd"/>
</dbReference>
<feature type="domain" description="Helicase ATP-binding" evidence="10">
    <location>
        <begin position="237"/>
        <end position="423"/>
    </location>
</feature>
<dbReference type="HOGENOM" id="CLU_009347_1_0_2"/>
<dbReference type="InterPro" id="IPR027417">
    <property type="entry name" value="P-loop_NTPase"/>
</dbReference>
<keyword evidence="8" id="KW-0067">ATP-binding</keyword>
<dbReference type="Gene3D" id="3.40.50.300">
    <property type="entry name" value="P-loop containing nucleotide triphosphate hydrolases"/>
    <property type="match status" value="2"/>
</dbReference>
<feature type="domain" description="Helicase C-terminal" evidence="11">
    <location>
        <begin position="443"/>
        <end position="598"/>
    </location>
</feature>
<proteinExistence type="inferred from homology"/>
<evidence type="ECO:0000256" key="8">
    <source>
        <dbReference type="ARBA" id="ARBA00022840"/>
    </source>
</evidence>
<dbReference type="SUPFAM" id="SSF52540">
    <property type="entry name" value="P-loop containing nucleoside triphosphate hydrolases"/>
    <property type="match status" value="1"/>
</dbReference>
<evidence type="ECO:0000256" key="2">
    <source>
        <dbReference type="ARBA" id="ARBA00009046"/>
    </source>
</evidence>
<keyword evidence="7 13" id="KW-0347">Helicase</keyword>
<dbReference type="STRING" id="1343739.PAP_07955"/>
<evidence type="ECO:0000256" key="5">
    <source>
        <dbReference type="ARBA" id="ARBA00022741"/>
    </source>
</evidence>
<evidence type="ECO:0000256" key="4">
    <source>
        <dbReference type="ARBA" id="ARBA00022723"/>
    </source>
</evidence>
<evidence type="ECO:0000256" key="1">
    <source>
        <dbReference type="ARBA" id="ARBA00006847"/>
    </source>
</evidence>
<dbReference type="Proteomes" id="UP000027981">
    <property type="component" value="Chromosome"/>
</dbReference>
<dbReference type="PROSITE" id="PS51192">
    <property type="entry name" value="HELICASE_ATP_BIND_1"/>
    <property type="match status" value="1"/>
</dbReference>
<evidence type="ECO:0000256" key="9">
    <source>
        <dbReference type="ARBA" id="ARBA00023118"/>
    </source>
</evidence>
<dbReference type="InterPro" id="IPR050079">
    <property type="entry name" value="DEAD_box_RNA_helicase"/>
</dbReference>
<feature type="domain" description="HD Cas3-type" evidence="12">
    <location>
        <begin position="3"/>
        <end position="205"/>
    </location>
</feature>
<keyword evidence="4" id="KW-0479">Metal-binding</keyword>
<dbReference type="SUPFAM" id="SSF109604">
    <property type="entry name" value="HD-domain/PDEase-like"/>
    <property type="match status" value="1"/>
</dbReference>
<evidence type="ECO:0000256" key="6">
    <source>
        <dbReference type="ARBA" id="ARBA00022801"/>
    </source>
</evidence>
<dbReference type="GO" id="GO:0140097">
    <property type="term" value="F:catalytic activity, acting on DNA"/>
    <property type="evidence" value="ECO:0007669"/>
    <property type="project" value="UniProtKB-ARBA"/>
</dbReference>
<dbReference type="InterPro" id="IPR006483">
    <property type="entry name" value="CRISPR-assoc_Cas3_HD"/>
</dbReference>
<dbReference type="PROSITE" id="PS51194">
    <property type="entry name" value="HELICASE_CTER"/>
    <property type="match status" value="1"/>
</dbReference>
<dbReference type="GO" id="GO:0016787">
    <property type="term" value="F:hydrolase activity"/>
    <property type="evidence" value="ECO:0007669"/>
    <property type="project" value="UniProtKB-KW"/>
</dbReference>
<dbReference type="CDD" id="cd09641">
    <property type="entry name" value="Cas3''_I"/>
    <property type="match status" value="1"/>
</dbReference>
<dbReference type="SMART" id="SM00487">
    <property type="entry name" value="DEXDc"/>
    <property type="match status" value="1"/>
</dbReference>
<dbReference type="GO" id="GO:0046872">
    <property type="term" value="F:metal ion binding"/>
    <property type="evidence" value="ECO:0007669"/>
    <property type="project" value="UniProtKB-KW"/>
</dbReference>
<reference evidence="14" key="1">
    <citation type="submission" date="2013-06" db="EMBL/GenBank/DDBJ databases">
        <title>Complete Genome Sequence of Hyperthermophilic Palaeococcus pacificus DY20341T, Isolated from a Deep-Sea Hydrothermal Sediments.</title>
        <authorList>
            <person name="Zeng X."/>
            <person name="Shao Z."/>
        </authorList>
    </citation>
    <scope>NUCLEOTIDE SEQUENCE [LARGE SCALE GENOMIC DNA]</scope>
    <source>
        <strain evidence="14">DY20341</strain>
    </source>
</reference>
<name>A0A075LT89_9EURY</name>
<evidence type="ECO:0000259" key="11">
    <source>
        <dbReference type="PROSITE" id="PS51194"/>
    </source>
</evidence>
<gene>
    <name evidence="13" type="ORF">PAP_07955</name>
</gene>
<evidence type="ECO:0000259" key="12">
    <source>
        <dbReference type="PROSITE" id="PS51643"/>
    </source>
</evidence>
<dbReference type="InterPro" id="IPR006474">
    <property type="entry name" value="Helicase_Cas3_CRISPR-ass_core"/>
</dbReference>
<accession>A0A075LT89</accession>
<dbReference type="eggNOG" id="arCOG01445">
    <property type="taxonomic scope" value="Archaea"/>
</dbReference>
<keyword evidence="9" id="KW-0051">Antiviral defense</keyword>
<protein>
    <submittedName>
        <fullName evidence="13">RNA helicase</fullName>
    </submittedName>
</protein>
<dbReference type="GO" id="GO:0003676">
    <property type="term" value="F:nucleic acid binding"/>
    <property type="evidence" value="ECO:0007669"/>
    <property type="project" value="InterPro"/>
</dbReference>
<dbReference type="GO" id="GO:0004518">
    <property type="term" value="F:nuclease activity"/>
    <property type="evidence" value="ECO:0007669"/>
    <property type="project" value="UniProtKB-KW"/>
</dbReference>